<sequence>MPIAGTLPGQRRRSAEILVLGAVPLELISHVCTSTEQTLTAARGLLNAVGGARDYRVHPEMYY</sequence>
<accession>A0ABT7P7N0</accession>
<reference evidence="7 8" key="2">
    <citation type="submission" date="2023-06" db="EMBL/GenBank/DDBJ databases">
        <title>Itaconate inhibition of nontuberculous mycobacteria.</title>
        <authorList>
            <person name="Breen P."/>
            <person name="Zimbric M."/>
            <person name="Caverly L."/>
        </authorList>
    </citation>
    <scope>NUCLEOTIDE SEQUENCE [LARGE SCALE GENOMIC DNA]</scope>
    <source>
        <strain evidence="7 8">FLAC1071</strain>
    </source>
</reference>
<evidence type="ECO:0000256" key="3">
    <source>
        <dbReference type="ARBA" id="ARBA00022679"/>
    </source>
</evidence>
<comment type="caution">
    <text evidence="7">The sequence shown here is derived from an EMBL/GenBank/DDBJ whole genome shotgun (WGS) entry which is preliminary data.</text>
</comment>
<keyword evidence="5" id="KW-0238">DNA-binding</keyword>
<gene>
    <name evidence="7" type="ORF">QRB35_25220</name>
</gene>
<dbReference type="RefSeq" id="WP_069954106.1">
    <property type="nucleotide sequence ID" value="NZ_JASZZX010000033.1"/>
</dbReference>
<evidence type="ECO:0000256" key="2">
    <source>
        <dbReference type="ARBA" id="ARBA00022676"/>
    </source>
</evidence>
<protein>
    <submittedName>
        <fullName evidence="7">DarT ssDNA thymidine ADP-ribosyltransferase family protein</fullName>
    </submittedName>
</protein>
<dbReference type="InterPro" id="IPR029494">
    <property type="entry name" value="DarT"/>
</dbReference>
<name>A0ABT7P7N0_MYCIT</name>
<evidence type="ECO:0000256" key="5">
    <source>
        <dbReference type="ARBA" id="ARBA00023125"/>
    </source>
</evidence>
<dbReference type="Pfam" id="PF14487">
    <property type="entry name" value="DarT"/>
    <property type="match status" value="1"/>
</dbReference>
<evidence type="ECO:0000256" key="4">
    <source>
        <dbReference type="ARBA" id="ARBA00022695"/>
    </source>
</evidence>
<keyword evidence="1" id="KW-1277">Toxin-antitoxin system</keyword>
<evidence type="ECO:0000313" key="7">
    <source>
        <dbReference type="EMBL" id="MDM3929287.1"/>
    </source>
</evidence>
<feature type="domain" description="DarT" evidence="6">
    <location>
        <begin position="10"/>
        <end position="63"/>
    </location>
</feature>
<evidence type="ECO:0000313" key="8">
    <source>
        <dbReference type="Proteomes" id="UP001529272"/>
    </source>
</evidence>
<evidence type="ECO:0000259" key="6">
    <source>
        <dbReference type="Pfam" id="PF14487"/>
    </source>
</evidence>
<keyword evidence="4" id="KW-0548">Nucleotidyltransferase</keyword>
<evidence type="ECO:0000256" key="1">
    <source>
        <dbReference type="ARBA" id="ARBA00022649"/>
    </source>
</evidence>
<proteinExistence type="predicted"/>
<keyword evidence="3" id="KW-0808">Transferase</keyword>
<dbReference type="Proteomes" id="UP001529272">
    <property type="component" value="Unassembled WGS sequence"/>
</dbReference>
<keyword evidence="8" id="KW-1185">Reference proteome</keyword>
<organism evidence="7 8">
    <name type="scientific">Mycobacterium intracellulare subsp. chimaera</name>
    <dbReference type="NCBI Taxonomy" id="222805"/>
    <lineage>
        <taxon>Bacteria</taxon>
        <taxon>Bacillati</taxon>
        <taxon>Actinomycetota</taxon>
        <taxon>Actinomycetes</taxon>
        <taxon>Mycobacteriales</taxon>
        <taxon>Mycobacteriaceae</taxon>
        <taxon>Mycobacterium</taxon>
        <taxon>Mycobacterium avium complex (MAC)</taxon>
    </lineage>
</organism>
<keyword evidence="2" id="KW-0328">Glycosyltransferase</keyword>
<dbReference type="EMBL" id="JASZZX010000033">
    <property type="protein sequence ID" value="MDM3929287.1"/>
    <property type="molecule type" value="Genomic_DNA"/>
</dbReference>
<reference evidence="8" key="1">
    <citation type="submission" date="2023-06" db="EMBL/GenBank/DDBJ databases">
        <title>Itaconate inhibition of nontuberculous mycobacteria.</title>
        <authorList>
            <person name="Spilker T."/>
        </authorList>
    </citation>
    <scope>NUCLEOTIDE SEQUENCE [LARGE SCALE GENOMIC DNA]</scope>
    <source>
        <strain evidence="8">FLAC1071</strain>
    </source>
</reference>